<evidence type="ECO:0000256" key="2">
    <source>
        <dbReference type="ARBA" id="ARBA00023043"/>
    </source>
</evidence>
<keyword evidence="2 3" id="KW-0040">ANK repeat</keyword>
<keyword evidence="1" id="KW-0677">Repeat</keyword>
<dbReference type="EMBL" id="KV745401">
    <property type="protein sequence ID" value="OCK74868.1"/>
    <property type="molecule type" value="Genomic_DNA"/>
</dbReference>
<evidence type="ECO:0000313" key="5">
    <source>
        <dbReference type="Proteomes" id="UP000250266"/>
    </source>
</evidence>
<dbReference type="SUPFAM" id="SSF48403">
    <property type="entry name" value="Ankyrin repeat"/>
    <property type="match status" value="1"/>
</dbReference>
<name>A0A8E2JA26_9PEZI</name>
<evidence type="ECO:0000256" key="1">
    <source>
        <dbReference type="ARBA" id="ARBA00022737"/>
    </source>
</evidence>
<dbReference type="InterPro" id="IPR002110">
    <property type="entry name" value="Ankyrin_rpt"/>
</dbReference>
<dbReference type="OrthoDB" id="1722345at2759"/>
<reference evidence="4 5" key="1">
    <citation type="journal article" date="2016" name="Nat. Commun.">
        <title>Ectomycorrhizal ecology is imprinted in the genome of the dominant symbiotic fungus Cenococcum geophilum.</title>
        <authorList>
            <consortium name="DOE Joint Genome Institute"/>
            <person name="Peter M."/>
            <person name="Kohler A."/>
            <person name="Ohm R.A."/>
            <person name="Kuo A."/>
            <person name="Krutzmann J."/>
            <person name="Morin E."/>
            <person name="Arend M."/>
            <person name="Barry K.W."/>
            <person name="Binder M."/>
            <person name="Choi C."/>
            <person name="Clum A."/>
            <person name="Copeland A."/>
            <person name="Grisel N."/>
            <person name="Haridas S."/>
            <person name="Kipfer T."/>
            <person name="LaButti K."/>
            <person name="Lindquist E."/>
            <person name="Lipzen A."/>
            <person name="Maire R."/>
            <person name="Meier B."/>
            <person name="Mihaltcheva S."/>
            <person name="Molinier V."/>
            <person name="Murat C."/>
            <person name="Poggeler S."/>
            <person name="Quandt C.A."/>
            <person name="Sperisen C."/>
            <person name="Tritt A."/>
            <person name="Tisserant E."/>
            <person name="Crous P.W."/>
            <person name="Henrissat B."/>
            <person name="Nehls U."/>
            <person name="Egli S."/>
            <person name="Spatafora J.W."/>
            <person name="Grigoriev I.V."/>
            <person name="Martin F.M."/>
        </authorList>
    </citation>
    <scope>NUCLEOTIDE SEQUENCE [LARGE SCALE GENOMIC DNA]</scope>
    <source>
        <strain evidence="4 5">CBS 459.81</strain>
    </source>
</reference>
<gene>
    <name evidence="4" type="ORF">K432DRAFT_420104</name>
</gene>
<sequence>MVEWFLDYGADPNARCEWDFTPTNKPNALDVVCRLVEQGAPINEVKYKTEPIVYLERKPFGLGTPLYRAAELGKGDIVKYLLEQGADPLKLDSKGKTLRFWAQKNNYIGIARILLEAEDISIVLSLVCWSSLPVNC</sequence>
<dbReference type="PANTHER" id="PTHR24198">
    <property type="entry name" value="ANKYRIN REPEAT AND PROTEIN KINASE DOMAIN-CONTAINING PROTEIN"/>
    <property type="match status" value="1"/>
</dbReference>
<dbReference type="Gene3D" id="1.25.40.20">
    <property type="entry name" value="Ankyrin repeat-containing domain"/>
    <property type="match status" value="1"/>
</dbReference>
<dbReference type="Pfam" id="PF12796">
    <property type="entry name" value="Ank_2"/>
    <property type="match status" value="1"/>
</dbReference>
<feature type="repeat" description="ANK" evidence="3">
    <location>
        <begin position="64"/>
        <end position="93"/>
    </location>
</feature>
<proteinExistence type="predicted"/>
<accession>A0A8E2JA26</accession>
<dbReference type="PROSITE" id="PS50088">
    <property type="entry name" value="ANK_REPEAT"/>
    <property type="match status" value="1"/>
</dbReference>
<keyword evidence="5" id="KW-1185">Reference proteome</keyword>
<evidence type="ECO:0008006" key="6">
    <source>
        <dbReference type="Google" id="ProtNLM"/>
    </source>
</evidence>
<protein>
    <recommendedName>
        <fullName evidence="6">Ankyrin</fullName>
    </recommendedName>
</protein>
<evidence type="ECO:0000256" key="3">
    <source>
        <dbReference type="PROSITE-ProRule" id="PRU00023"/>
    </source>
</evidence>
<dbReference type="PANTHER" id="PTHR24198:SF165">
    <property type="entry name" value="ANKYRIN REPEAT-CONTAINING PROTEIN-RELATED"/>
    <property type="match status" value="1"/>
</dbReference>
<dbReference type="InterPro" id="IPR036770">
    <property type="entry name" value="Ankyrin_rpt-contain_sf"/>
</dbReference>
<dbReference type="AlphaFoldDB" id="A0A8E2JA26"/>
<organism evidence="4 5">
    <name type="scientific">Lepidopterella palustris CBS 459.81</name>
    <dbReference type="NCBI Taxonomy" id="1314670"/>
    <lineage>
        <taxon>Eukaryota</taxon>
        <taxon>Fungi</taxon>
        <taxon>Dikarya</taxon>
        <taxon>Ascomycota</taxon>
        <taxon>Pezizomycotina</taxon>
        <taxon>Dothideomycetes</taxon>
        <taxon>Pleosporomycetidae</taxon>
        <taxon>Mytilinidiales</taxon>
        <taxon>Argynnaceae</taxon>
        <taxon>Lepidopterella</taxon>
    </lineage>
</organism>
<evidence type="ECO:0000313" key="4">
    <source>
        <dbReference type="EMBL" id="OCK74868.1"/>
    </source>
</evidence>
<dbReference type="PROSITE" id="PS50297">
    <property type="entry name" value="ANK_REP_REGION"/>
    <property type="match status" value="1"/>
</dbReference>
<dbReference type="Proteomes" id="UP000250266">
    <property type="component" value="Unassembled WGS sequence"/>
</dbReference>